<evidence type="ECO:0008006" key="3">
    <source>
        <dbReference type="Google" id="ProtNLM"/>
    </source>
</evidence>
<evidence type="ECO:0000313" key="1">
    <source>
        <dbReference type="EMBL" id="MFD1717168.1"/>
    </source>
</evidence>
<organism evidence="1 2">
    <name type="scientific">Georgenia deserti</name>
    <dbReference type="NCBI Taxonomy" id="2093781"/>
    <lineage>
        <taxon>Bacteria</taxon>
        <taxon>Bacillati</taxon>
        <taxon>Actinomycetota</taxon>
        <taxon>Actinomycetes</taxon>
        <taxon>Micrococcales</taxon>
        <taxon>Bogoriellaceae</taxon>
        <taxon>Georgenia</taxon>
    </lineage>
</organism>
<protein>
    <recommendedName>
        <fullName evidence="3">Transcriptional regulator, AbiEi antitoxin, Type IV TA system</fullName>
    </recommendedName>
</protein>
<keyword evidence="2" id="KW-1185">Reference proteome</keyword>
<dbReference type="EMBL" id="JBHUEE010000002">
    <property type="protein sequence ID" value="MFD1717168.1"/>
    <property type="molecule type" value="Genomic_DNA"/>
</dbReference>
<name>A0ABW4L0M9_9MICO</name>
<proteinExistence type="predicted"/>
<sequence>MSSVPPSHIASQIVTTRGLERLGGDVGARQARALGLRTLRRGAFVGREVWDAATRDERYLMTVLATTRAMREEPLLSHESAAVLHGLPVVGPWPGKTHVLVDSPRGGRSSGAVVRHGVSSLPDGVEIGGHIVTSVVRTVVDLARTRPFVSSLATADHALRTGMCTRDELMAELDGVRGRRGCRRARAVVERADPRAESVGESLTRAQMYLLGVPVPELQVEFRDEEGRIGRVDFWWADRRLVGEFDGRAKYGADGGDPGETVWREKRREDRLRQHPEVNDVLRWIWAEAHDQARFSRVLGRAGLLPP</sequence>
<dbReference type="Proteomes" id="UP001597277">
    <property type="component" value="Unassembled WGS sequence"/>
</dbReference>
<accession>A0ABW4L0M9</accession>
<comment type="caution">
    <text evidence="1">The sequence shown here is derived from an EMBL/GenBank/DDBJ whole genome shotgun (WGS) entry which is preliminary data.</text>
</comment>
<reference evidence="2" key="1">
    <citation type="journal article" date="2019" name="Int. J. Syst. Evol. Microbiol.">
        <title>The Global Catalogue of Microorganisms (GCM) 10K type strain sequencing project: providing services to taxonomists for standard genome sequencing and annotation.</title>
        <authorList>
            <consortium name="The Broad Institute Genomics Platform"/>
            <consortium name="The Broad Institute Genome Sequencing Center for Infectious Disease"/>
            <person name="Wu L."/>
            <person name="Ma J."/>
        </authorList>
    </citation>
    <scope>NUCLEOTIDE SEQUENCE [LARGE SCALE GENOMIC DNA]</scope>
    <source>
        <strain evidence="2">JCM 17130</strain>
    </source>
</reference>
<evidence type="ECO:0000313" key="2">
    <source>
        <dbReference type="Proteomes" id="UP001597277"/>
    </source>
</evidence>
<dbReference type="RefSeq" id="WP_388002874.1">
    <property type="nucleotide sequence ID" value="NZ_JBHUEE010000002.1"/>
</dbReference>
<gene>
    <name evidence="1" type="ORF">ACFSE6_04935</name>
</gene>